<dbReference type="InterPro" id="IPR026791">
    <property type="entry name" value="DOCK"/>
</dbReference>
<protein>
    <recommendedName>
        <fullName evidence="2">DOCKER domain-containing protein</fullName>
    </recommendedName>
</protein>
<proteinExistence type="inferred from homology"/>
<dbReference type="InterPro" id="IPR027357">
    <property type="entry name" value="DOCKER_dom"/>
</dbReference>
<dbReference type="PROSITE" id="PS51651">
    <property type="entry name" value="DOCKER"/>
    <property type="match status" value="1"/>
</dbReference>
<comment type="caution">
    <text evidence="3">The sequence shown here is derived from an EMBL/GenBank/DDBJ whole genome shotgun (WGS) entry which is preliminary data.</text>
</comment>
<organism evidence="3 4">
    <name type="scientific">Goodea atripinnis</name>
    <dbReference type="NCBI Taxonomy" id="208336"/>
    <lineage>
        <taxon>Eukaryota</taxon>
        <taxon>Metazoa</taxon>
        <taxon>Chordata</taxon>
        <taxon>Craniata</taxon>
        <taxon>Vertebrata</taxon>
        <taxon>Euteleostomi</taxon>
        <taxon>Actinopterygii</taxon>
        <taxon>Neopterygii</taxon>
        <taxon>Teleostei</taxon>
        <taxon>Neoteleostei</taxon>
        <taxon>Acanthomorphata</taxon>
        <taxon>Ovalentaria</taxon>
        <taxon>Atherinomorphae</taxon>
        <taxon>Cyprinodontiformes</taxon>
        <taxon>Goodeidae</taxon>
        <taxon>Goodea</taxon>
    </lineage>
</organism>
<reference evidence="3 4" key="1">
    <citation type="submission" date="2021-06" db="EMBL/GenBank/DDBJ databases">
        <authorList>
            <person name="Palmer J.M."/>
        </authorList>
    </citation>
    <scope>NUCLEOTIDE SEQUENCE [LARGE SCALE GENOMIC DNA]</scope>
    <source>
        <strain evidence="3 4">GA_2019</strain>
        <tissue evidence="3">Muscle</tissue>
    </source>
</reference>
<dbReference type="InterPro" id="IPR043162">
    <property type="entry name" value="DOCK_C_lobe_C"/>
</dbReference>
<evidence type="ECO:0000256" key="1">
    <source>
        <dbReference type="PROSITE-ProRule" id="PRU00984"/>
    </source>
</evidence>
<evidence type="ECO:0000313" key="4">
    <source>
        <dbReference type="Proteomes" id="UP001476798"/>
    </source>
</evidence>
<dbReference type="PANTHER" id="PTHR45653">
    <property type="entry name" value="DEDICATOR OF CYTOKINESIS"/>
    <property type="match status" value="1"/>
</dbReference>
<evidence type="ECO:0000259" key="2">
    <source>
        <dbReference type="PROSITE" id="PS51651"/>
    </source>
</evidence>
<dbReference type="EMBL" id="JAHRIO010051461">
    <property type="protein sequence ID" value="MEQ2175431.1"/>
    <property type="molecule type" value="Genomic_DNA"/>
</dbReference>
<comment type="similarity">
    <text evidence="1">Belongs to the DOCK family.</text>
</comment>
<feature type="domain" description="DOCKER" evidence="2">
    <location>
        <begin position="1"/>
        <end position="95"/>
    </location>
</feature>
<evidence type="ECO:0000313" key="3">
    <source>
        <dbReference type="EMBL" id="MEQ2175431.1"/>
    </source>
</evidence>
<dbReference type="Gene3D" id="1.20.58.740">
    <property type="match status" value="1"/>
</dbReference>
<feature type="non-terminal residue" evidence="3">
    <location>
        <position position="1"/>
    </location>
</feature>
<accession>A0ABV0NVI9</accession>
<gene>
    <name evidence="3" type="ORF">GOODEAATRI_017900</name>
</gene>
<name>A0ABV0NVI9_9TELE</name>
<dbReference type="Proteomes" id="UP001476798">
    <property type="component" value="Unassembled WGS sequence"/>
</dbReference>
<sequence length="95" mass="10740">KKQAKFYEQIMHAMRPQPEYFAVGYYGLGFPSFLREEISPLMNAIETMELANEKLSNLVQQQACDRSLSINPLSMMLSGIVDPAVMGGFSNYEKV</sequence>
<keyword evidence="4" id="KW-1185">Reference proteome</keyword>
<dbReference type="PANTHER" id="PTHR45653:SF3">
    <property type="entry name" value="DEDICATOR OF CYTOKINESIS PROTEIN 5"/>
    <property type="match status" value="1"/>
</dbReference>